<dbReference type="Gene3D" id="1.10.150.750">
    <property type="match status" value="1"/>
</dbReference>
<dbReference type="Proteomes" id="UP000295212">
    <property type="component" value="Unassembled WGS sequence"/>
</dbReference>
<dbReference type="Gene3D" id="3.40.50.1000">
    <property type="entry name" value="HAD superfamily/HAD-like"/>
    <property type="match status" value="1"/>
</dbReference>
<keyword evidence="1" id="KW-0378">Hydrolase</keyword>
<dbReference type="PANTHER" id="PTHR43316:SF9">
    <property type="entry name" value="ACID DEHALOGENASE, PUTATIVE (AFU_ORTHOLOGUE AFUA_6G14460)-RELATED"/>
    <property type="match status" value="1"/>
</dbReference>
<dbReference type="InterPro" id="IPR051540">
    <property type="entry name" value="S-2-haloacid_dehalogenase"/>
</dbReference>
<dbReference type="SUPFAM" id="SSF56784">
    <property type="entry name" value="HAD-like"/>
    <property type="match status" value="1"/>
</dbReference>
<dbReference type="EMBL" id="SNZJ01000014">
    <property type="protein sequence ID" value="TDR52047.1"/>
    <property type="molecule type" value="Genomic_DNA"/>
</dbReference>
<organism evidence="2 3">
    <name type="scientific">Halomonas ventosae</name>
    <dbReference type="NCBI Taxonomy" id="229007"/>
    <lineage>
        <taxon>Bacteria</taxon>
        <taxon>Pseudomonadati</taxon>
        <taxon>Pseudomonadota</taxon>
        <taxon>Gammaproteobacteria</taxon>
        <taxon>Oceanospirillales</taxon>
        <taxon>Halomonadaceae</taxon>
        <taxon>Halomonas</taxon>
    </lineage>
</organism>
<dbReference type="NCBIfam" id="TIGR01428">
    <property type="entry name" value="HAD_type_II"/>
    <property type="match status" value="1"/>
</dbReference>
<dbReference type="InterPro" id="IPR036412">
    <property type="entry name" value="HAD-like_sf"/>
</dbReference>
<accession>A0A4R6ZIA1</accession>
<evidence type="ECO:0000256" key="1">
    <source>
        <dbReference type="ARBA" id="ARBA00022801"/>
    </source>
</evidence>
<dbReference type="RefSeq" id="WP_133636578.1">
    <property type="nucleotide sequence ID" value="NZ_SNZJ01000014.1"/>
</dbReference>
<proteinExistence type="predicted"/>
<dbReference type="InterPro" id="IPR023214">
    <property type="entry name" value="HAD_sf"/>
</dbReference>
<gene>
    <name evidence="2" type="ORF">DFP85_11420</name>
</gene>
<dbReference type="NCBIfam" id="TIGR01493">
    <property type="entry name" value="HAD-SF-IA-v2"/>
    <property type="match status" value="1"/>
</dbReference>
<name>A0A4R6ZIA1_9GAMM</name>
<evidence type="ECO:0000313" key="2">
    <source>
        <dbReference type="EMBL" id="TDR52047.1"/>
    </source>
</evidence>
<comment type="caution">
    <text evidence="2">The sequence shown here is derived from an EMBL/GenBank/DDBJ whole genome shotgun (WGS) entry which is preliminary data.</text>
</comment>
<dbReference type="GO" id="GO:0019120">
    <property type="term" value="F:hydrolase activity, acting on acid halide bonds, in C-halide compounds"/>
    <property type="evidence" value="ECO:0007669"/>
    <property type="project" value="InterPro"/>
</dbReference>
<dbReference type="AlphaFoldDB" id="A0A4R6ZIA1"/>
<sequence length="223" mass="25537">MSIFRPKFITFDCYGTLTNFQMGKLTREFFADQIPEPERMDRFVDDFSAYRYDAVLGDWRPYVEVLKSALERTCARWGIKYDDAVGQKYYDAVPSWGPHPDVIEGLSKIAGKIPLVIYSNASNDQIDFNVTKLEVPFHEVFTADTFKVYKPRFAAFEAMIDTLGCAPEELLHVSSSFRYDLIPAQLMGIKNKAFVNRNHEPYCQGYGATEIRDIRDLPALVGL</sequence>
<dbReference type="OrthoDB" id="9785638at2"/>
<dbReference type="SFLD" id="SFLDS00003">
    <property type="entry name" value="Haloacid_Dehalogenase"/>
    <property type="match status" value="1"/>
</dbReference>
<dbReference type="SFLD" id="SFLDG01129">
    <property type="entry name" value="C1.5:_HAD__Beta-PGM__Phosphata"/>
    <property type="match status" value="1"/>
</dbReference>
<protein>
    <submittedName>
        <fullName evidence="2">2-haloacid dehalogenase</fullName>
    </submittedName>
</protein>
<dbReference type="InterPro" id="IPR006328">
    <property type="entry name" value="2-HAD"/>
</dbReference>
<dbReference type="InterPro" id="IPR006439">
    <property type="entry name" value="HAD-SF_hydro_IA"/>
</dbReference>
<dbReference type="PANTHER" id="PTHR43316">
    <property type="entry name" value="HYDROLASE, HALOACID DELAHOGENASE-RELATED"/>
    <property type="match status" value="1"/>
</dbReference>
<reference evidence="2 3" key="1">
    <citation type="submission" date="2019-03" db="EMBL/GenBank/DDBJ databases">
        <title>Genomic Encyclopedia of Type Strains, Phase III (KMG-III): the genomes of soil and plant-associated and newly described type strains.</title>
        <authorList>
            <person name="Whitman W."/>
        </authorList>
    </citation>
    <scope>NUCLEOTIDE SEQUENCE [LARGE SCALE GENOMIC DNA]</scope>
    <source>
        <strain evidence="2 3">CECT 5797</strain>
    </source>
</reference>
<evidence type="ECO:0000313" key="3">
    <source>
        <dbReference type="Proteomes" id="UP000295212"/>
    </source>
</evidence>
<dbReference type="Pfam" id="PF00702">
    <property type="entry name" value="Hydrolase"/>
    <property type="match status" value="1"/>
</dbReference>